<gene>
    <name evidence="1" type="ORF">FHU28_000981</name>
</gene>
<evidence type="ECO:0000313" key="1">
    <source>
        <dbReference type="EMBL" id="MBB5111142.1"/>
    </source>
</evidence>
<comment type="caution">
    <text evidence="1">The sequence shown here is derived from an EMBL/GenBank/DDBJ whole genome shotgun (WGS) entry which is preliminary data.</text>
</comment>
<name>A0ABR6M9R7_MICEC</name>
<dbReference type="RefSeq" id="WP_311773516.1">
    <property type="nucleotide sequence ID" value="NZ_JACHJC010000001.1"/>
</dbReference>
<evidence type="ECO:0000313" key="2">
    <source>
        <dbReference type="Proteomes" id="UP000618986"/>
    </source>
</evidence>
<accession>A0ABR6M9R7</accession>
<dbReference type="GeneID" id="300291575"/>
<keyword evidence="2" id="KW-1185">Reference proteome</keyword>
<dbReference type="EMBL" id="JACHJC010000001">
    <property type="protein sequence ID" value="MBB5111142.1"/>
    <property type="molecule type" value="Genomic_DNA"/>
</dbReference>
<reference evidence="1 2" key="1">
    <citation type="submission" date="2020-08" db="EMBL/GenBank/DDBJ databases">
        <title>Sequencing the genomes of 1000 actinobacteria strains.</title>
        <authorList>
            <person name="Klenk H.-P."/>
        </authorList>
    </citation>
    <scope>NUCLEOTIDE SEQUENCE [LARGE SCALE GENOMIC DNA]</scope>
    <source>
        <strain evidence="1 2">DSM 43036</strain>
    </source>
</reference>
<dbReference type="Proteomes" id="UP000618986">
    <property type="component" value="Unassembled WGS sequence"/>
</dbReference>
<proteinExistence type="predicted"/>
<protein>
    <submittedName>
        <fullName evidence="1">Uncharacterized protein</fullName>
    </submittedName>
</protein>
<organism evidence="1 2">
    <name type="scientific">Micromonospora echinospora</name>
    <name type="common">Micromonospora purpurea</name>
    <dbReference type="NCBI Taxonomy" id="1877"/>
    <lineage>
        <taxon>Bacteria</taxon>
        <taxon>Bacillati</taxon>
        <taxon>Actinomycetota</taxon>
        <taxon>Actinomycetes</taxon>
        <taxon>Micromonosporales</taxon>
        <taxon>Micromonosporaceae</taxon>
        <taxon>Micromonospora</taxon>
    </lineage>
</organism>
<sequence>MLEQDRWRHPGDHVLQSVMPWFQYPLMFPASLDRMRFENDALDLFADDAPSSQLFRVTRGNRMDRPVDLPWLDADRAVPIAVNRNPGDDVALALDYRTDFADPRVVASDFWTDPSRCSWRLVAPRFTQLLTAPGLT</sequence>